<keyword evidence="1" id="KW-0472">Membrane</keyword>
<protein>
    <recommendedName>
        <fullName evidence="4">Dolichyl-phosphate-mannose-protein mannosyltransferase</fullName>
    </recommendedName>
</protein>
<keyword evidence="1" id="KW-1133">Transmembrane helix</keyword>
<accession>A0A2P8CT83</accession>
<comment type="caution">
    <text evidence="2">The sequence shown here is derived from an EMBL/GenBank/DDBJ whole genome shotgun (WGS) entry which is preliminary data.</text>
</comment>
<gene>
    <name evidence="2" type="ORF">B0I18_11554</name>
</gene>
<dbReference type="OrthoDB" id="621678at2"/>
<feature type="transmembrane region" description="Helical" evidence="1">
    <location>
        <begin position="147"/>
        <end position="163"/>
    </location>
</feature>
<keyword evidence="3" id="KW-1185">Reference proteome</keyword>
<dbReference type="AlphaFoldDB" id="A0A2P8CT83"/>
<dbReference type="Proteomes" id="UP000240572">
    <property type="component" value="Unassembled WGS sequence"/>
</dbReference>
<dbReference type="EMBL" id="PYGD01000015">
    <property type="protein sequence ID" value="PSK88160.1"/>
    <property type="molecule type" value="Genomic_DNA"/>
</dbReference>
<reference evidence="2 3" key="1">
    <citation type="submission" date="2018-03" db="EMBL/GenBank/DDBJ databases">
        <title>Genomic Encyclopedia of Type Strains, Phase III (KMG-III): the genomes of soil and plant-associated and newly described type strains.</title>
        <authorList>
            <person name="Whitman W."/>
        </authorList>
    </citation>
    <scope>NUCLEOTIDE SEQUENCE [LARGE SCALE GENOMIC DNA]</scope>
    <source>
        <strain evidence="2 3">CGMCC 1.12700</strain>
    </source>
</reference>
<feature type="transmembrane region" description="Helical" evidence="1">
    <location>
        <begin position="355"/>
        <end position="371"/>
    </location>
</feature>
<feature type="transmembrane region" description="Helical" evidence="1">
    <location>
        <begin position="404"/>
        <end position="423"/>
    </location>
</feature>
<keyword evidence="1" id="KW-0812">Transmembrane</keyword>
<evidence type="ECO:0000313" key="2">
    <source>
        <dbReference type="EMBL" id="PSK88160.1"/>
    </source>
</evidence>
<feature type="transmembrane region" description="Helical" evidence="1">
    <location>
        <begin position="21"/>
        <end position="41"/>
    </location>
</feature>
<feature type="transmembrane region" description="Helical" evidence="1">
    <location>
        <begin position="170"/>
        <end position="193"/>
    </location>
</feature>
<dbReference type="RefSeq" id="WP_106525331.1">
    <property type="nucleotide sequence ID" value="NZ_PYGD01000015.1"/>
</dbReference>
<feature type="transmembrane region" description="Helical" evidence="1">
    <location>
        <begin position="378"/>
        <end position="398"/>
    </location>
</feature>
<evidence type="ECO:0000313" key="3">
    <source>
        <dbReference type="Proteomes" id="UP000240572"/>
    </source>
</evidence>
<feature type="transmembrane region" description="Helical" evidence="1">
    <location>
        <begin position="91"/>
        <end position="114"/>
    </location>
</feature>
<name>A0A2P8CT83_9BACT</name>
<organism evidence="2 3">
    <name type="scientific">Taibaiella chishuiensis</name>
    <dbReference type="NCBI Taxonomy" id="1434707"/>
    <lineage>
        <taxon>Bacteria</taxon>
        <taxon>Pseudomonadati</taxon>
        <taxon>Bacteroidota</taxon>
        <taxon>Chitinophagia</taxon>
        <taxon>Chitinophagales</taxon>
        <taxon>Chitinophagaceae</taxon>
        <taxon>Taibaiella</taxon>
    </lineage>
</organism>
<sequence>MNNTMQPEEISAVHHNRFVPALYLFPLLLLCAGVFLLWPYYRFYIDPDAISYLTLVDSYLAGDYQHAVNAFWSPMGCWTTVLVVKLTGLPLFAAAITANTLPAAGMVVLGQVLFHRFRYNAWERLCFGIMSALFWTYTVYFQSFTDIWQFFFLTLGLLILLQPSFTRRPLLWVLLGLVAALSYFSKAYSFYFFPLMILVVSGMQLRGAGVFSWGLLFRICLVSVGVMMLAAAPWLWLIHEKYRIWTSSTAGKLNFSWWLAGTQELRPDISVLVPPPPYSNSIFYFEDPYLVQGRFVHFYDSLRLFIKQLGRVGFNAIGWVESANRISPFYFVTWLVSIVFLFSKGLSFFNTTEKKILLVVFLIFPLPYWTVTFDGGRYLWFTIPLSAILGLWYAQLIFPLMSERMKRLFVFVFCCTYLVAPVADMKEMFGTGREEYRMSEAMKSMGIQGSFVSNLSYASGKGRLHRIAWFTGSPWYCHTLDRYSNEEILEDARRYHVQYYYYFYEGTGADYVLKDGQGNPYPEVTGGRIKGLRVFRLGF</sequence>
<feature type="transmembrane region" description="Helical" evidence="1">
    <location>
        <begin position="329"/>
        <end position="349"/>
    </location>
</feature>
<evidence type="ECO:0000256" key="1">
    <source>
        <dbReference type="SAM" id="Phobius"/>
    </source>
</evidence>
<proteinExistence type="predicted"/>
<evidence type="ECO:0008006" key="4">
    <source>
        <dbReference type="Google" id="ProtNLM"/>
    </source>
</evidence>
<feature type="transmembrane region" description="Helical" evidence="1">
    <location>
        <begin position="213"/>
        <end position="237"/>
    </location>
</feature>